<organism evidence="1 2">
    <name type="scientific">Halosquirtibacter laminarini</name>
    <dbReference type="NCBI Taxonomy" id="3374600"/>
    <lineage>
        <taxon>Bacteria</taxon>
        <taxon>Pseudomonadati</taxon>
        <taxon>Bacteroidota</taxon>
        <taxon>Bacteroidia</taxon>
        <taxon>Marinilabiliales</taxon>
        <taxon>Prolixibacteraceae</taxon>
        <taxon>Halosquirtibacter</taxon>
    </lineage>
</organism>
<gene>
    <name evidence="1" type="ORF">K4L44_07400</name>
</gene>
<protein>
    <submittedName>
        <fullName evidence="1">Glycoside hydrolase family 18 protein</fullName>
    </submittedName>
</protein>
<reference evidence="1" key="1">
    <citation type="submission" date="2021-08" db="EMBL/GenBank/DDBJ databases">
        <title>Novel anaerobic bacterium isolated from sea squirt in East Sea, Republic of Korea.</title>
        <authorList>
            <person name="Nguyen T.H."/>
            <person name="Li Z."/>
            <person name="Lee Y.-J."/>
            <person name="Ko J."/>
            <person name="Kim S.-G."/>
        </authorList>
    </citation>
    <scope>NUCLEOTIDE SEQUENCE</scope>
    <source>
        <strain evidence="1">KCTC 25031</strain>
    </source>
</reference>
<accession>A0AC61NPN9</accession>
<name>A0AC61NPN9_9BACT</name>
<dbReference type="EMBL" id="CP081303">
    <property type="protein sequence ID" value="QZE15650.1"/>
    <property type="molecule type" value="Genomic_DNA"/>
</dbReference>
<evidence type="ECO:0000313" key="2">
    <source>
        <dbReference type="Proteomes" id="UP000826212"/>
    </source>
</evidence>
<keyword evidence="2" id="KW-1185">Reference proteome</keyword>
<dbReference type="Proteomes" id="UP000826212">
    <property type="component" value="Chromosome"/>
</dbReference>
<evidence type="ECO:0000313" key="1">
    <source>
        <dbReference type="EMBL" id="QZE15650.1"/>
    </source>
</evidence>
<keyword evidence="1" id="KW-0378">Hydrolase</keyword>
<sequence>MMRKQTFLFLVAMFLSLPIFAGNQKVIGYYAGWTGLPVSEVQISKMTHINYAFANIVDGVPKFMLEQDPRLIQELVLKRDAESPNTKLLFSIGGWVWSNHFSDIALTKASRLKFAKGAVALMKKYRFDGIDLDWEYPGQLGEDNKFRSEDGDNFNLLLETIRKELDKDKKHYLLTIATGADKAYTDNTTLGIAQKYLDFINIMTYDMYGGFDHTTGHHANLFDAEVRNGAKEISGVGAIQRHLDEGVPAEKLVLGIPFYGRRWTKVSKEQKDGLWASAEEVGYIYPYKKIVTECTKANGYKKYWDKKAKCPYLYNAEKNIFISYETPKSMKIKMRYVRKNNLGGVMFWEYSDDYKSVLLNTISEL</sequence>
<proteinExistence type="predicted"/>